<dbReference type="OrthoDB" id="5649376at2"/>
<proteinExistence type="predicted"/>
<name>A0A378IN98_9GAMM</name>
<reference evidence="2 4" key="2">
    <citation type="submission" date="2018-06" db="EMBL/GenBank/DDBJ databases">
        <authorList>
            <consortium name="Pathogen Informatics"/>
            <person name="Doyle S."/>
        </authorList>
    </citation>
    <scope>NUCLEOTIDE SEQUENCE [LARGE SCALE GENOMIC DNA]</scope>
    <source>
        <strain evidence="2 4">NCTC12438</strain>
    </source>
</reference>
<protein>
    <submittedName>
        <fullName evidence="2">Uncharacterized protein</fullName>
    </submittedName>
</protein>
<dbReference type="AlphaFoldDB" id="A0A378IN98"/>
<evidence type="ECO:0000313" key="2">
    <source>
        <dbReference type="EMBL" id="STX36656.1"/>
    </source>
</evidence>
<evidence type="ECO:0000313" key="1">
    <source>
        <dbReference type="EMBL" id="KTC83246.1"/>
    </source>
</evidence>
<dbReference type="STRING" id="28085.Lcin_2618"/>
<dbReference type="EMBL" id="LNXX01000043">
    <property type="protein sequence ID" value="KTC83246.1"/>
    <property type="molecule type" value="Genomic_DNA"/>
</dbReference>
<evidence type="ECO:0000313" key="4">
    <source>
        <dbReference type="Proteomes" id="UP000255316"/>
    </source>
</evidence>
<dbReference type="Proteomes" id="UP000054854">
    <property type="component" value="Unassembled WGS sequence"/>
</dbReference>
<evidence type="ECO:0000313" key="3">
    <source>
        <dbReference type="Proteomes" id="UP000054854"/>
    </source>
</evidence>
<gene>
    <name evidence="1" type="ORF">Lcin_2618</name>
    <name evidence="2" type="ORF">NCTC12438_03291</name>
</gene>
<dbReference type="RefSeq" id="WP_058465738.1">
    <property type="nucleotide sequence ID" value="NZ_CAAAHQ010000008.1"/>
</dbReference>
<dbReference type="EMBL" id="UGNX01000001">
    <property type="protein sequence ID" value="STX36656.1"/>
    <property type="molecule type" value="Genomic_DNA"/>
</dbReference>
<keyword evidence="3" id="KW-1185">Reference proteome</keyword>
<reference evidence="1 3" key="1">
    <citation type="submission" date="2015-11" db="EMBL/GenBank/DDBJ databases">
        <title>Genomic analysis of 38 Legionella species identifies large and diverse effector repertoires.</title>
        <authorList>
            <person name="Burstein D."/>
            <person name="Amaro F."/>
            <person name="Zusman T."/>
            <person name="Lifshitz Z."/>
            <person name="Cohen O."/>
            <person name="Gilbert J.A."/>
            <person name="Pupko T."/>
            <person name="Shuman H.A."/>
            <person name="Segal G."/>
        </authorList>
    </citation>
    <scope>NUCLEOTIDE SEQUENCE [LARGE SCALE GENOMIC DNA]</scope>
    <source>
        <strain evidence="1 3">CDC#72-OH-14</strain>
    </source>
</reference>
<dbReference type="Proteomes" id="UP000255316">
    <property type="component" value="Unassembled WGS sequence"/>
</dbReference>
<accession>A0A378IN98</accession>
<sequence>MKSKLKRELQQFLEQERISLNSGIVNYITYQLADIKVNKEQLKQGFSFDHEETMEKIAFSIAAGLDFSQIKKILNFFKIPEDKYLHGKPILLNDDAMIEYFIFNFKNRFQALKENSPPIIAQYKALSAPLLETNAKNILKKHLDEVKLMIMASYSDTSLTDTIKNLISFISTLSGRIHDLESFPHLYVDILNSKQEINHFLQLREMNGNQKLCAQLIMLLDSIALFERYHRNESILSNTGLHKEFKEFLIPYRINPEKCDLLGHIILSLADVKIHTANLFRLAPGEDRARLVITFRNINAEHINKIIEWMHHLGDETAFAVDEKTSLSACSVAKKQEYPLDKNEHEAQTTKLYEKCSIEVDGKFFYTCVYPQIKENIAQMTTQYQLSSYQEASKEDFKVTSETARVSEHSMFEKNPNSSSQFNTFNKKSSRTCMCTLLKN</sequence>
<organism evidence="2 4">
    <name type="scientific">Legionella cincinnatiensis</name>
    <dbReference type="NCBI Taxonomy" id="28085"/>
    <lineage>
        <taxon>Bacteria</taxon>
        <taxon>Pseudomonadati</taxon>
        <taxon>Pseudomonadota</taxon>
        <taxon>Gammaproteobacteria</taxon>
        <taxon>Legionellales</taxon>
        <taxon>Legionellaceae</taxon>
        <taxon>Legionella</taxon>
    </lineage>
</organism>